<evidence type="ECO:0000313" key="3">
    <source>
        <dbReference type="Proteomes" id="UP001175228"/>
    </source>
</evidence>
<keyword evidence="3" id="KW-1185">Reference proteome</keyword>
<organism evidence="2 3">
    <name type="scientific">Armillaria luteobubalina</name>
    <dbReference type="NCBI Taxonomy" id="153913"/>
    <lineage>
        <taxon>Eukaryota</taxon>
        <taxon>Fungi</taxon>
        <taxon>Dikarya</taxon>
        <taxon>Basidiomycota</taxon>
        <taxon>Agaricomycotina</taxon>
        <taxon>Agaricomycetes</taxon>
        <taxon>Agaricomycetidae</taxon>
        <taxon>Agaricales</taxon>
        <taxon>Marasmiineae</taxon>
        <taxon>Physalacriaceae</taxon>
        <taxon>Armillaria</taxon>
    </lineage>
</organism>
<feature type="compositionally biased region" description="Basic and acidic residues" evidence="1">
    <location>
        <begin position="163"/>
        <end position="172"/>
    </location>
</feature>
<comment type="caution">
    <text evidence="2">The sequence shown here is derived from an EMBL/GenBank/DDBJ whole genome shotgun (WGS) entry which is preliminary data.</text>
</comment>
<proteinExistence type="predicted"/>
<name>A0AA39V4S1_9AGAR</name>
<dbReference type="AlphaFoldDB" id="A0AA39V4S1"/>
<feature type="compositionally biased region" description="Low complexity" evidence="1">
    <location>
        <begin position="57"/>
        <end position="70"/>
    </location>
</feature>
<evidence type="ECO:0000256" key="1">
    <source>
        <dbReference type="SAM" id="MobiDB-lite"/>
    </source>
</evidence>
<sequence>MAPPRQPNQQNLNADNPPVPICHSRRNHVQPDPATLVPAAEPAGTAEPVAATDVHQVEQPPSSPPQVLQPTILPQAPPTPGIQPTFRVCGYNHYRPPNTQGVFPTPLEMQTPAVRPEQALRPALSPMHRLAEPAPACPIQHARFEEDLVSLDDELPDPSAHSSLEEDQRSHPETPQQPSSSRPAPVPSVPANTANATGIHVSSCQYMIAPKDAWNTATNCSCCYHSEE</sequence>
<feature type="region of interest" description="Disordered" evidence="1">
    <location>
        <begin position="152"/>
        <end position="194"/>
    </location>
</feature>
<feature type="region of interest" description="Disordered" evidence="1">
    <location>
        <begin position="1"/>
        <end position="81"/>
    </location>
</feature>
<protein>
    <submittedName>
        <fullName evidence="2">Uncharacterized protein</fullName>
    </submittedName>
</protein>
<evidence type="ECO:0000313" key="2">
    <source>
        <dbReference type="EMBL" id="KAK0505590.1"/>
    </source>
</evidence>
<reference evidence="2" key="1">
    <citation type="submission" date="2023-06" db="EMBL/GenBank/DDBJ databases">
        <authorList>
            <consortium name="Lawrence Berkeley National Laboratory"/>
            <person name="Ahrendt S."/>
            <person name="Sahu N."/>
            <person name="Indic B."/>
            <person name="Wong-Bajracharya J."/>
            <person name="Merenyi Z."/>
            <person name="Ke H.-M."/>
            <person name="Monk M."/>
            <person name="Kocsube S."/>
            <person name="Drula E."/>
            <person name="Lipzen A."/>
            <person name="Balint B."/>
            <person name="Henrissat B."/>
            <person name="Andreopoulos B."/>
            <person name="Martin F.M."/>
            <person name="Harder C.B."/>
            <person name="Rigling D."/>
            <person name="Ford K.L."/>
            <person name="Foster G.D."/>
            <person name="Pangilinan J."/>
            <person name="Papanicolaou A."/>
            <person name="Barry K."/>
            <person name="LaButti K."/>
            <person name="Viragh M."/>
            <person name="Koriabine M."/>
            <person name="Yan M."/>
            <person name="Riley R."/>
            <person name="Champramary S."/>
            <person name="Plett K.L."/>
            <person name="Tsai I.J."/>
            <person name="Slot J."/>
            <person name="Sipos G."/>
            <person name="Plett J."/>
            <person name="Nagy L.G."/>
            <person name="Grigoriev I.V."/>
        </authorList>
    </citation>
    <scope>NUCLEOTIDE SEQUENCE</scope>
    <source>
        <strain evidence="2">HWK02</strain>
    </source>
</reference>
<accession>A0AA39V4S1</accession>
<gene>
    <name evidence="2" type="ORF">EDD18DRAFT_1344404</name>
</gene>
<dbReference type="EMBL" id="JAUEPU010000002">
    <property type="protein sequence ID" value="KAK0505590.1"/>
    <property type="molecule type" value="Genomic_DNA"/>
</dbReference>
<dbReference type="Proteomes" id="UP001175228">
    <property type="component" value="Unassembled WGS sequence"/>
</dbReference>